<keyword evidence="6" id="KW-0547">Nucleotide-binding</keyword>
<dbReference type="InterPro" id="IPR015806">
    <property type="entry name" value="Pyrv_Knase_insert_dom_sf"/>
</dbReference>
<comment type="pathway">
    <text evidence="1 12">Carbohydrate degradation; glycolysis; pyruvate from D-glyceraldehyde 3-phosphate: step 5/5.</text>
</comment>
<dbReference type="GO" id="GO:0005524">
    <property type="term" value="F:ATP binding"/>
    <property type="evidence" value="ECO:0007669"/>
    <property type="project" value="UniProtKB-KW"/>
</dbReference>
<organism evidence="14 15">
    <name type="scientific">Candidatus Magasanikbacteria bacterium RIFOXYD1_FULL_40_23</name>
    <dbReference type="NCBI Taxonomy" id="1798705"/>
    <lineage>
        <taxon>Bacteria</taxon>
        <taxon>Candidatus Magasanikiibacteriota</taxon>
    </lineage>
</organism>
<gene>
    <name evidence="14" type="ORF">A2563_03215</name>
</gene>
<evidence type="ECO:0000256" key="12">
    <source>
        <dbReference type="RuleBase" id="RU000504"/>
    </source>
</evidence>
<dbReference type="InterPro" id="IPR015813">
    <property type="entry name" value="Pyrv/PenolPyrv_kinase-like_dom"/>
</dbReference>
<evidence type="ECO:0000256" key="11">
    <source>
        <dbReference type="ARBA" id="ARBA00023317"/>
    </source>
</evidence>
<dbReference type="Proteomes" id="UP000176634">
    <property type="component" value="Unassembled WGS sequence"/>
</dbReference>
<dbReference type="SUPFAM" id="SSF50800">
    <property type="entry name" value="PK beta-barrel domain-like"/>
    <property type="match status" value="1"/>
</dbReference>
<comment type="caution">
    <text evidence="14">The sequence shown here is derived from an EMBL/GenBank/DDBJ whole genome shotgun (WGS) entry which is preliminary data.</text>
</comment>
<evidence type="ECO:0000256" key="1">
    <source>
        <dbReference type="ARBA" id="ARBA00004997"/>
    </source>
</evidence>
<keyword evidence="11" id="KW-0670">Pyruvate</keyword>
<dbReference type="GO" id="GO:0000287">
    <property type="term" value="F:magnesium ion binding"/>
    <property type="evidence" value="ECO:0007669"/>
    <property type="project" value="InterPro"/>
</dbReference>
<evidence type="ECO:0000256" key="10">
    <source>
        <dbReference type="ARBA" id="ARBA00023152"/>
    </source>
</evidence>
<feature type="domain" description="Pyruvate kinase barrel" evidence="13">
    <location>
        <begin position="3"/>
        <end position="317"/>
    </location>
</feature>
<comment type="similarity">
    <text evidence="2 12">Belongs to the pyruvate kinase family.</text>
</comment>
<proteinExistence type="inferred from homology"/>
<dbReference type="Gene3D" id="2.40.33.10">
    <property type="entry name" value="PK beta-barrel domain-like"/>
    <property type="match status" value="1"/>
</dbReference>
<accession>A0A1F6P981</accession>
<dbReference type="AlphaFoldDB" id="A0A1F6P981"/>
<dbReference type="GO" id="GO:0004743">
    <property type="term" value="F:pyruvate kinase activity"/>
    <property type="evidence" value="ECO:0007669"/>
    <property type="project" value="UniProtKB-EC"/>
</dbReference>
<dbReference type="SUPFAM" id="SSF51621">
    <property type="entry name" value="Phosphoenolpyruvate/pyruvate domain"/>
    <property type="match status" value="1"/>
</dbReference>
<evidence type="ECO:0000256" key="4">
    <source>
        <dbReference type="ARBA" id="ARBA00022679"/>
    </source>
</evidence>
<dbReference type="InterPro" id="IPR011037">
    <property type="entry name" value="Pyrv_Knase-like_insert_dom_sf"/>
</dbReference>
<dbReference type="Pfam" id="PF00224">
    <property type="entry name" value="PK"/>
    <property type="match status" value="1"/>
</dbReference>
<evidence type="ECO:0000259" key="13">
    <source>
        <dbReference type="Pfam" id="PF00224"/>
    </source>
</evidence>
<evidence type="ECO:0000313" key="14">
    <source>
        <dbReference type="EMBL" id="OGH92658.1"/>
    </source>
</evidence>
<keyword evidence="7 12" id="KW-0418">Kinase</keyword>
<dbReference type="UniPathway" id="UPA00109">
    <property type="reaction ID" value="UER00188"/>
</dbReference>
<dbReference type="GO" id="GO:0030955">
    <property type="term" value="F:potassium ion binding"/>
    <property type="evidence" value="ECO:0007669"/>
    <property type="project" value="InterPro"/>
</dbReference>
<keyword evidence="8" id="KW-0067">ATP-binding</keyword>
<keyword evidence="9 12" id="KW-0460">Magnesium</keyword>
<keyword evidence="5" id="KW-0479">Metal-binding</keyword>
<evidence type="ECO:0000256" key="3">
    <source>
        <dbReference type="ARBA" id="ARBA00012142"/>
    </source>
</evidence>
<dbReference type="InterPro" id="IPR001697">
    <property type="entry name" value="Pyr_Knase"/>
</dbReference>
<dbReference type="STRING" id="1798705.A2563_03215"/>
<dbReference type="PANTHER" id="PTHR11817">
    <property type="entry name" value="PYRUVATE KINASE"/>
    <property type="match status" value="1"/>
</dbReference>
<keyword evidence="10 12" id="KW-0324">Glycolysis</keyword>
<protein>
    <recommendedName>
        <fullName evidence="3 12">Pyruvate kinase</fullName>
        <ecNumber evidence="3 12">2.7.1.40</ecNumber>
    </recommendedName>
</protein>
<dbReference type="PRINTS" id="PR01050">
    <property type="entry name" value="PYRUVTKNASE"/>
</dbReference>
<sequence>MFIIASVGINNFSEEKIRKIILAGADALRYSFSYGPIENTIERIKIGMKVIDELNSSAKIIVHLPSNQTRLAGPHEPRKVSENEEIIFKSASHDQPMIDDHVYVHIPELGNQVYINQITTIDHGKIALQITEIINNETVKVRALNEGVLQSTLSIHIAQNNENEEYLNRCREVLSKLEEIAPEYVAIPYISPSVNEKIKQLSDFSWQPKIIARIESRIAKENLEAICQDDFYNLVLLNRGKLGLDMPFERLGIFQKEGISIIKKYKKQAIISSQILEGTIYNYIPLRSDISDLTNIVLDGADGIMLCNETALGTRPAYTLSVARKIILEAEEYKKSHNL</sequence>
<comment type="catalytic activity">
    <reaction evidence="12">
        <text>pyruvate + ATP = phosphoenolpyruvate + ADP + H(+)</text>
        <dbReference type="Rhea" id="RHEA:18157"/>
        <dbReference type="ChEBI" id="CHEBI:15361"/>
        <dbReference type="ChEBI" id="CHEBI:15378"/>
        <dbReference type="ChEBI" id="CHEBI:30616"/>
        <dbReference type="ChEBI" id="CHEBI:58702"/>
        <dbReference type="ChEBI" id="CHEBI:456216"/>
        <dbReference type="EC" id="2.7.1.40"/>
    </reaction>
</comment>
<evidence type="ECO:0000256" key="9">
    <source>
        <dbReference type="ARBA" id="ARBA00022842"/>
    </source>
</evidence>
<name>A0A1F6P981_9BACT</name>
<keyword evidence="4 12" id="KW-0808">Transferase</keyword>
<dbReference type="EC" id="2.7.1.40" evidence="3 12"/>
<dbReference type="InterPro" id="IPR040442">
    <property type="entry name" value="Pyrv_kinase-like_dom_sf"/>
</dbReference>
<dbReference type="EMBL" id="MFRA01000005">
    <property type="protein sequence ID" value="OGH92658.1"/>
    <property type="molecule type" value="Genomic_DNA"/>
</dbReference>
<evidence type="ECO:0000256" key="5">
    <source>
        <dbReference type="ARBA" id="ARBA00022723"/>
    </source>
</evidence>
<evidence type="ECO:0000313" key="15">
    <source>
        <dbReference type="Proteomes" id="UP000176634"/>
    </source>
</evidence>
<dbReference type="Gene3D" id="3.20.20.60">
    <property type="entry name" value="Phosphoenolpyruvate-binding domains"/>
    <property type="match status" value="1"/>
</dbReference>
<evidence type="ECO:0000256" key="2">
    <source>
        <dbReference type="ARBA" id="ARBA00008663"/>
    </source>
</evidence>
<dbReference type="GO" id="GO:0016301">
    <property type="term" value="F:kinase activity"/>
    <property type="evidence" value="ECO:0007669"/>
    <property type="project" value="UniProtKB-KW"/>
</dbReference>
<reference evidence="14 15" key="1">
    <citation type="journal article" date="2016" name="Nat. Commun.">
        <title>Thousands of microbial genomes shed light on interconnected biogeochemical processes in an aquifer system.</title>
        <authorList>
            <person name="Anantharaman K."/>
            <person name="Brown C.T."/>
            <person name="Hug L.A."/>
            <person name="Sharon I."/>
            <person name="Castelle C.J."/>
            <person name="Probst A.J."/>
            <person name="Thomas B.C."/>
            <person name="Singh A."/>
            <person name="Wilkins M.J."/>
            <person name="Karaoz U."/>
            <person name="Brodie E.L."/>
            <person name="Williams K.H."/>
            <person name="Hubbard S.S."/>
            <person name="Banfield J.F."/>
        </authorList>
    </citation>
    <scope>NUCLEOTIDE SEQUENCE [LARGE SCALE GENOMIC DNA]</scope>
</reference>
<evidence type="ECO:0000256" key="7">
    <source>
        <dbReference type="ARBA" id="ARBA00022777"/>
    </source>
</evidence>
<evidence type="ECO:0000256" key="8">
    <source>
        <dbReference type="ARBA" id="ARBA00022840"/>
    </source>
</evidence>
<evidence type="ECO:0000256" key="6">
    <source>
        <dbReference type="ARBA" id="ARBA00022741"/>
    </source>
</evidence>
<dbReference type="InterPro" id="IPR015793">
    <property type="entry name" value="Pyrv_Knase_brl"/>
</dbReference>